<keyword evidence="3" id="KW-1185">Reference proteome</keyword>
<proteinExistence type="predicted"/>
<evidence type="ECO:0000313" key="3">
    <source>
        <dbReference type="Proteomes" id="UP001283361"/>
    </source>
</evidence>
<dbReference type="AlphaFoldDB" id="A0AAE0YYJ9"/>
<feature type="compositionally biased region" description="Pro residues" evidence="1">
    <location>
        <begin position="230"/>
        <end position="241"/>
    </location>
</feature>
<feature type="region of interest" description="Disordered" evidence="1">
    <location>
        <begin position="108"/>
        <end position="137"/>
    </location>
</feature>
<sequence>METYRLTEAEMETVSSRDSREQRLACSYQTLTREQEDAVIEPGSCPVVSAGWLEISSWTSFCIERRDSKTVRISFWTSQPTPTRKPPNGLVASCVPLSGHIKDGRWTEQQGPETRLTQCPSKIADSPRKRSKSQGTVSVEEKLLGRFTRMSVAVQVSVLLLLVLSRAGECNLFNFLLGPRVTPYSRGSPLDSFASHVPGSSMNTISGGPPTGSKFGPPEPPQVLSDHLGPAPPLNVAPPPSAAQSGSPVNNFMNMVNNLESRSKGQRSGQGQGAGQAIPVTGKLKTMVTKWATHLGHKAWYEAHGCVDPASALHGKNGRMANMAMMMGCSNPEAAQYCELSQMAIGGAQAARSRMFMELMMPKHMRDQFEQCLTPTTLMDSFTGMFGGVGGAYPHQGFVLRPPPGAAAYKHGADCSQVSPMLMMGSVGGGEGMLGPEALESIGRMRNRYLKMTCQENMLMGSLPYRLCCPGKVSPPTMQEAMMIKSMGGA</sequence>
<feature type="region of interest" description="Disordered" evidence="1">
    <location>
        <begin position="199"/>
        <end position="250"/>
    </location>
</feature>
<evidence type="ECO:0000256" key="1">
    <source>
        <dbReference type="SAM" id="MobiDB-lite"/>
    </source>
</evidence>
<feature type="compositionally biased region" description="Polar residues" evidence="1">
    <location>
        <begin position="108"/>
        <end position="120"/>
    </location>
</feature>
<dbReference type="Proteomes" id="UP001283361">
    <property type="component" value="Unassembled WGS sequence"/>
</dbReference>
<evidence type="ECO:0000313" key="2">
    <source>
        <dbReference type="EMBL" id="KAK3759295.1"/>
    </source>
</evidence>
<name>A0AAE0YYJ9_9GAST</name>
<gene>
    <name evidence="2" type="ORF">RRG08_021241</name>
</gene>
<dbReference type="EMBL" id="JAWDGP010005144">
    <property type="protein sequence ID" value="KAK3759295.1"/>
    <property type="molecule type" value="Genomic_DNA"/>
</dbReference>
<comment type="caution">
    <text evidence="2">The sequence shown here is derived from an EMBL/GenBank/DDBJ whole genome shotgun (WGS) entry which is preliminary data.</text>
</comment>
<reference evidence="2" key="1">
    <citation type="journal article" date="2023" name="G3 (Bethesda)">
        <title>A reference genome for the long-term kleptoplast-retaining sea slug Elysia crispata morphotype clarki.</title>
        <authorList>
            <person name="Eastman K.E."/>
            <person name="Pendleton A.L."/>
            <person name="Shaikh M.A."/>
            <person name="Suttiyut T."/>
            <person name="Ogas R."/>
            <person name="Tomko P."/>
            <person name="Gavelis G."/>
            <person name="Widhalm J.R."/>
            <person name="Wisecaver J.H."/>
        </authorList>
    </citation>
    <scope>NUCLEOTIDE SEQUENCE</scope>
    <source>
        <strain evidence="2">ECLA1</strain>
    </source>
</reference>
<accession>A0AAE0YYJ9</accession>
<organism evidence="2 3">
    <name type="scientific">Elysia crispata</name>
    <name type="common">lettuce slug</name>
    <dbReference type="NCBI Taxonomy" id="231223"/>
    <lineage>
        <taxon>Eukaryota</taxon>
        <taxon>Metazoa</taxon>
        <taxon>Spiralia</taxon>
        <taxon>Lophotrochozoa</taxon>
        <taxon>Mollusca</taxon>
        <taxon>Gastropoda</taxon>
        <taxon>Heterobranchia</taxon>
        <taxon>Euthyneura</taxon>
        <taxon>Panpulmonata</taxon>
        <taxon>Sacoglossa</taxon>
        <taxon>Placobranchoidea</taxon>
        <taxon>Plakobranchidae</taxon>
        <taxon>Elysia</taxon>
    </lineage>
</organism>
<protein>
    <submittedName>
        <fullName evidence="2">Uncharacterized protein</fullName>
    </submittedName>
</protein>